<proteinExistence type="predicted"/>
<dbReference type="RefSeq" id="XP_033450388.1">
    <property type="nucleotide sequence ID" value="XM_033589908.1"/>
</dbReference>
<evidence type="ECO:0000256" key="1">
    <source>
        <dbReference type="SAM" id="Phobius"/>
    </source>
</evidence>
<keyword evidence="1" id="KW-0472">Membrane</keyword>
<keyword evidence="1" id="KW-0812">Transmembrane</keyword>
<keyword evidence="1" id="KW-1133">Transmembrane helix</keyword>
<protein>
    <submittedName>
        <fullName evidence="2">Uncharacterized protein</fullName>
    </submittedName>
</protein>
<feature type="transmembrane region" description="Helical" evidence="1">
    <location>
        <begin position="20"/>
        <end position="42"/>
    </location>
</feature>
<evidence type="ECO:0000313" key="3">
    <source>
        <dbReference type="Proteomes" id="UP000800082"/>
    </source>
</evidence>
<organism evidence="2 3">
    <name type="scientific">Didymella exigua CBS 183.55</name>
    <dbReference type="NCBI Taxonomy" id="1150837"/>
    <lineage>
        <taxon>Eukaryota</taxon>
        <taxon>Fungi</taxon>
        <taxon>Dikarya</taxon>
        <taxon>Ascomycota</taxon>
        <taxon>Pezizomycotina</taxon>
        <taxon>Dothideomycetes</taxon>
        <taxon>Pleosporomycetidae</taxon>
        <taxon>Pleosporales</taxon>
        <taxon>Pleosporineae</taxon>
        <taxon>Didymellaceae</taxon>
        <taxon>Didymella</taxon>
    </lineage>
</organism>
<keyword evidence="3" id="KW-1185">Reference proteome</keyword>
<dbReference type="EMBL" id="ML978964">
    <property type="protein sequence ID" value="KAF1930140.1"/>
    <property type="molecule type" value="Genomic_DNA"/>
</dbReference>
<name>A0A6A5RS15_9PLEO</name>
<sequence>MSLDDVSTSNSIGRKQHTVVGVLSVTGVSGCCFGLRLGIWIGGGGGSDRSRKGEKSERVLHLEECECRNEDNNDPRLLFEIEPLSCCGVMASSAKRAELHILIPWSYIEASVTQLNLANVVLDSQTDQRCYPSQTQCCSLTKSSSCSTNAGFIDCGMFSARMACACHHDVKVLPDGGGVAVGLPCIQTHIAMSCTGRW</sequence>
<gene>
    <name evidence="2" type="ORF">M421DRAFT_385506</name>
</gene>
<reference evidence="2" key="1">
    <citation type="journal article" date="2020" name="Stud. Mycol.">
        <title>101 Dothideomycetes genomes: a test case for predicting lifestyles and emergence of pathogens.</title>
        <authorList>
            <person name="Haridas S."/>
            <person name="Albert R."/>
            <person name="Binder M."/>
            <person name="Bloem J."/>
            <person name="Labutti K."/>
            <person name="Salamov A."/>
            <person name="Andreopoulos B."/>
            <person name="Baker S."/>
            <person name="Barry K."/>
            <person name="Bills G."/>
            <person name="Bluhm B."/>
            <person name="Cannon C."/>
            <person name="Castanera R."/>
            <person name="Culley D."/>
            <person name="Daum C."/>
            <person name="Ezra D."/>
            <person name="Gonzalez J."/>
            <person name="Henrissat B."/>
            <person name="Kuo A."/>
            <person name="Liang C."/>
            <person name="Lipzen A."/>
            <person name="Lutzoni F."/>
            <person name="Magnuson J."/>
            <person name="Mondo S."/>
            <person name="Nolan M."/>
            <person name="Ohm R."/>
            <person name="Pangilinan J."/>
            <person name="Park H.-J."/>
            <person name="Ramirez L."/>
            <person name="Alfaro M."/>
            <person name="Sun H."/>
            <person name="Tritt A."/>
            <person name="Yoshinaga Y."/>
            <person name="Zwiers L.-H."/>
            <person name="Turgeon B."/>
            <person name="Goodwin S."/>
            <person name="Spatafora J."/>
            <person name="Crous P."/>
            <person name="Grigoriev I."/>
        </authorList>
    </citation>
    <scope>NUCLEOTIDE SEQUENCE</scope>
    <source>
        <strain evidence="2">CBS 183.55</strain>
    </source>
</reference>
<dbReference type="GeneID" id="54347557"/>
<dbReference type="AlphaFoldDB" id="A0A6A5RS15"/>
<dbReference type="Proteomes" id="UP000800082">
    <property type="component" value="Unassembled WGS sequence"/>
</dbReference>
<evidence type="ECO:0000313" key="2">
    <source>
        <dbReference type="EMBL" id="KAF1930140.1"/>
    </source>
</evidence>
<accession>A0A6A5RS15</accession>